<gene>
    <name evidence="2" type="ORF">DPMN_026778</name>
</gene>
<evidence type="ECO:0000313" key="3">
    <source>
        <dbReference type="Proteomes" id="UP000828390"/>
    </source>
</evidence>
<comment type="caution">
    <text evidence="2">The sequence shown here is derived from an EMBL/GenBank/DDBJ whole genome shotgun (WGS) entry which is preliminary data.</text>
</comment>
<name>A0A9D4LU26_DREPO</name>
<dbReference type="Proteomes" id="UP000828390">
    <property type="component" value="Unassembled WGS sequence"/>
</dbReference>
<sequence length="75" mass="8557">MNTGVPGSHTQLHGPSRMLTSSRNAMDQRCSYELPKTAMFASLSHKYIPERPRTYTDRRGATRFTCLIMPTFVCF</sequence>
<dbReference type="AlphaFoldDB" id="A0A9D4LU26"/>
<evidence type="ECO:0000313" key="2">
    <source>
        <dbReference type="EMBL" id="KAH3863778.1"/>
    </source>
</evidence>
<reference evidence="2" key="2">
    <citation type="submission" date="2020-11" db="EMBL/GenBank/DDBJ databases">
        <authorList>
            <person name="McCartney M.A."/>
            <person name="Auch B."/>
            <person name="Kono T."/>
            <person name="Mallez S."/>
            <person name="Becker A."/>
            <person name="Gohl D.M."/>
            <person name="Silverstein K.A.T."/>
            <person name="Koren S."/>
            <person name="Bechman K.B."/>
            <person name="Herman A."/>
            <person name="Abrahante J.E."/>
            <person name="Garbe J."/>
        </authorList>
    </citation>
    <scope>NUCLEOTIDE SEQUENCE</scope>
    <source>
        <strain evidence="2">Duluth1</strain>
        <tissue evidence="2">Whole animal</tissue>
    </source>
</reference>
<reference evidence="2" key="1">
    <citation type="journal article" date="2019" name="bioRxiv">
        <title>The Genome of the Zebra Mussel, Dreissena polymorpha: A Resource for Invasive Species Research.</title>
        <authorList>
            <person name="McCartney M.A."/>
            <person name="Auch B."/>
            <person name="Kono T."/>
            <person name="Mallez S."/>
            <person name="Zhang Y."/>
            <person name="Obille A."/>
            <person name="Becker A."/>
            <person name="Abrahante J.E."/>
            <person name="Garbe J."/>
            <person name="Badalamenti J.P."/>
            <person name="Herman A."/>
            <person name="Mangelson H."/>
            <person name="Liachko I."/>
            <person name="Sullivan S."/>
            <person name="Sone E.D."/>
            <person name="Koren S."/>
            <person name="Silverstein K.A.T."/>
            <person name="Beckman K.B."/>
            <person name="Gohl D.M."/>
        </authorList>
    </citation>
    <scope>NUCLEOTIDE SEQUENCE</scope>
    <source>
        <strain evidence="2">Duluth1</strain>
        <tissue evidence="2">Whole animal</tissue>
    </source>
</reference>
<dbReference type="EMBL" id="JAIWYP010000002">
    <property type="protein sequence ID" value="KAH3863778.1"/>
    <property type="molecule type" value="Genomic_DNA"/>
</dbReference>
<proteinExistence type="predicted"/>
<accession>A0A9D4LU26</accession>
<keyword evidence="3" id="KW-1185">Reference proteome</keyword>
<feature type="region of interest" description="Disordered" evidence="1">
    <location>
        <begin position="1"/>
        <end position="21"/>
    </location>
</feature>
<protein>
    <submittedName>
        <fullName evidence="2">Uncharacterized protein</fullName>
    </submittedName>
</protein>
<organism evidence="2 3">
    <name type="scientific">Dreissena polymorpha</name>
    <name type="common">Zebra mussel</name>
    <name type="synonym">Mytilus polymorpha</name>
    <dbReference type="NCBI Taxonomy" id="45954"/>
    <lineage>
        <taxon>Eukaryota</taxon>
        <taxon>Metazoa</taxon>
        <taxon>Spiralia</taxon>
        <taxon>Lophotrochozoa</taxon>
        <taxon>Mollusca</taxon>
        <taxon>Bivalvia</taxon>
        <taxon>Autobranchia</taxon>
        <taxon>Heteroconchia</taxon>
        <taxon>Euheterodonta</taxon>
        <taxon>Imparidentia</taxon>
        <taxon>Neoheterodontei</taxon>
        <taxon>Myida</taxon>
        <taxon>Dreissenoidea</taxon>
        <taxon>Dreissenidae</taxon>
        <taxon>Dreissena</taxon>
    </lineage>
</organism>
<evidence type="ECO:0000256" key="1">
    <source>
        <dbReference type="SAM" id="MobiDB-lite"/>
    </source>
</evidence>